<feature type="region of interest" description="Disordered" evidence="1">
    <location>
        <begin position="1"/>
        <end position="25"/>
    </location>
</feature>
<evidence type="ECO:0000256" key="1">
    <source>
        <dbReference type="SAM" id="MobiDB-lite"/>
    </source>
</evidence>
<evidence type="ECO:0000313" key="2">
    <source>
        <dbReference type="EMBL" id="GFS59895.1"/>
    </source>
</evidence>
<accession>A0A8X6ITY3</accession>
<comment type="caution">
    <text evidence="2">The sequence shown here is derived from an EMBL/GenBank/DDBJ whole genome shotgun (WGS) entry which is preliminary data.</text>
</comment>
<dbReference type="EMBL" id="BMAV01027507">
    <property type="protein sequence ID" value="GFS59895.1"/>
    <property type="molecule type" value="Genomic_DNA"/>
</dbReference>
<keyword evidence="3" id="KW-1185">Reference proteome</keyword>
<protein>
    <submittedName>
        <fullName evidence="2">Uncharacterized protein</fullName>
    </submittedName>
</protein>
<dbReference type="Proteomes" id="UP000886998">
    <property type="component" value="Unassembled WGS sequence"/>
</dbReference>
<gene>
    <name evidence="2" type="ORF">TNIN_370391</name>
</gene>
<reference evidence="2" key="1">
    <citation type="submission" date="2020-08" db="EMBL/GenBank/DDBJ databases">
        <title>Multicomponent nature underlies the extraordinary mechanical properties of spider dragline silk.</title>
        <authorList>
            <person name="Kono N."/>
            <person name="Nakamura H."/>
            <person name="Mori M."/>
            <person name="Yoshida Y."/>
            <person name="Ohtoshi R."/>
            <person name="Malay A.D."/>
            <person name="Moran D.A.P."/>
            <person name="Tomita M."/>
            <person name="Numata K."/>
            <person name="Arakawa K."/>
        </authorList>
    </citation>
    <scope>NUCLEOTIDE SEQUENCE</scope>
</reference>
<dbReference type="AlphaFoldDB" id="A0A8X6ITY3"/>
<organism evidence="2 3">
    <name type="scientific">Trichonephila inaurata madagascariensis</name>
    <dbReference type="NCBI Taxonomy" id="2747483"/>
    <lineage>
        <taxon>Eukaryota</taxon>
        <taxon>Metazoa</taxon>
        <taxon>Ecdysozoa</taxon>
        <taxon>Arthropoda</taxon>
        <taxon>Chelicerata</taxon>
        <taxon>Arachnida</taxon>
        <taxon>Araneae</taxon>
        <taxon>Araneomorphae</taxon>
        <taxon>Entelegynae</taxon>
        <taxon>Araneoidea</taxon>
        <taxon>Nephilidae</taxon>
        <taxon>Trichonephila</taxon>
        <taxon>Trichonephila inaurata</taxon>
    </lineage>
</organism>
<sequence>MNDSESFEQCRPGRESSLSPHDQKSNLLDARKCTVVSSERHDMISHECLSFRNRRRRCVSRDPRLRMTFANELRPGWRDRIRNIRTQISNWFARLRRA</sequence>
<proteinExistence type="predicted"/>
<name>A0A8X6ITY3_9ARAC</name>
<evidence type="ECO:0000313" key="3">
    <source>
        <dbReference type="Proteomes" id="UP000886998"/>
    </source>
</evidence>